<evidence type="ECO:0000313" key="2">
    <source>
        <dbReference type="EMBL" id="QLY33935.1"/>
    </source>
</evidence>
<feature type="transmembrane region" description="Helical" evidence="1">
    <location>
        <begin position="111"/>
        <end position="132"/>
    </location>
</feature>
<keyword evidence="3" id="KW-1185">Reference proteome</keyword>
<name>A0A7D6VIR8_9NOCA</name>
<accession>A0A7D6VIR8</accession>
<evidence type="ECO:0000313" key="3">
    <source>
        <dbReference type="Proteomes" id="UP000515512"/>
    </source>
</evidence>
<evidence type="ECO:0000256" key="1">
    <source>
        <dbReference type="SAM" id="Phobius"/>
    </source>
</evidence>
<dbReference type="RefSeq" id="WP_181585100.1">
    <property type="nucleotide sequence ID" value="NZ_CP059399.1"/>
</dbReference>
<protein>
    <submittedName>
        <fullName evidence="2">Uncharacterized protein</fullName>
    </submittedName>
</protein>
<sequence>MRSSDNYEDPGPWPEPPQLVRRRVVATLATAGLTVLCIVIAVAMWRSDNSTAQAAATYVGLFGLAMVVLVVAGVWADPRVAARSSVTNDREHGVAATIVPGSAAYFGLRQAMWLCFAAIFFLAAGQTTAAAWGTHWPLALIFSALGVLSAAEPALTLTRRLRPSKLILTRSEIIHDDWSSRTTLSWNDVRLIRRGCHRFPIIEVTGETHSAGWTYHETAPGLTLGGKPVRPWRLDPLPPLPGRVVLECPRFAVNRDTLYRYLTFYTENPTARTELGTPSATHRWHTFGADAHR</sequence>
<dbReference type="EMBL" id="CP059399">
    <property type="protein sequence ID" value="QLY33935.1"/>
    <property type="molecule type" value="Genomic_DNA"/>
</dbReference>
<organism evidence="2 3">
    <name type="scientific">Nocardia huaxiensis</name>
    <dbReference type="NCBI Taxonomy" id="2755382"/>
    <lineage>
        <taxon>Bacteria</taxon>
        <taxon>Bacillati</taxon>
        <taxon>Actinomycetota</taxon>
        <taxon>Actinomycetes</taxon>
        <taxon>Mycobacteriales</taxon>
        <taxon>Nocardiaceae</taxon>
        <taxon>Nocardia</taxon>
    </lineage>
</organism>
<dbReference type="Proteomes" id="UP000515512">
    <property type="component" value="Chromosome"/>
</dbReference>
<keyword evidence="1" id="KW-1133">Transmembrane helix</keyword>
<dbReference type="AlphaFoldDB" id="A0A7D6VIR8"/>
<dbReference type="KEGG" id="nhu:H0264_18400"/>
<proteinExistence type="predicted"/>
<keyword evidence="1" id="KW-0812">Transmembrane</keyword>
<reference evidence="2 3" key="1">
    <citation type="submission" date="2020-07" db="EMBL/GenBank/DDBJ databases">
        <authorList>
            <person name="Zhuang K."/>
            <person name="Ran Y."/>
        </authorList>
    </citation>
    <scope>NUCLEOTIDE SEQUENCE [LARGE SCALE GENOMIC DNA]</scope>
    <source>
        <strain evidence="2 3">WCH-YHL-001</strain>
    </source>
</reference>
<keyword evidence="1" id="KW-0472">Membrane</keyword>
<feature type="transmembrane region" description="Helical" evidence="1">
    <location>
        <begin position="24"/>
        <end position="45"/>
    </location>
</feature>
<feature type="transmembrane region" description="Helical" evidence="1">
    <location>
        <begin position="57"/>
        <end position="76"/>
    </location>
</feature>
<gene>
    <name evidence="2" type="ORF">H0264_18400</name>
</gene>